<evidence type="ECO:0008006" key="4">
    <source>
        <dbReference type="Google" id="ProtNLM"/>
    </source>
</evidence>
<accession>A0A2N9EFV9</accession>
<feature type="domain" description="Reverse transcriptase zinc-binding" evidence="2">
    <location>
        <begin position="49"/>
        <end position="144"/>
    </location>
</feature>
<proteinExistence type="predicted"/>
<gene>
    <name evidence="3" type="ORF">FSB_LOCUS1331</name>
</gene>
<dbReference type="InterPro" id="IPR002156">
    <property type="entry name" value="RNaseH_domain"/>
</dbReference>
<dbReference type="EMBL" id="OIVN01000058">
    <property type="protein sequence ID" value="SPC73449.1"/>
    <property type="molecule type" value="Genomic_DNA"/>
</dbReference>
<sequence>MIPNSQQWDFALIDHIFQPYDASAIKNIPLSSQASKDRLYWLGSNNGQYSVKTGYRFLVEDELKTMPSSSSTEQMNTIRKSVWSLQVPRKIQMFMWRALKDSLPTKLNLKRRHILKDPVCELCRSTTEDILHMVWRCPQVQAAWNKFRVHKPTKKPDRIASFARGFLEEFRTCQTSLSPSSRPTMKPQEGTCIATLSQKVRYPQSVDNTEALAARRAIQFALELGLHSVDFEGDSTRITDALNVAHALACRAKHYTTPLVWMDTCPPELEPLLRSDILP</sequence>
<dbReference type="Pfam" id="PF13966">
    <property type="entry name" value="zf-RVT"/>
    <property type="match status" value="1"/>
</dbReference>
<evidence type="ECO:0000259" key="1">
    <source>
        <dbReference type="Pfam" id="PF13456"/>
    </source>
</evidence>
<organism evidence="3">
    <name type="scientific">Fagus sylvatica</name>
    <name type="common">Beechnut</name>
    <dbReference type="NCBI Taxonomy" id="28930"/>
    <lineage>
        <taxon>Eukaryota</taxon>
        <taxon>Viridiplantae</taxon>
        <taxon>Streptophyta</taxon>
        <taxon>Embryophyta</taxon>
        <taxon>Tracheophyta</taxon>
        <taxon>Spermatophyta</taxon>
        <taxon>Magnoliopsida</taxon>
        <taxon>eudicotyledons</taxon>
        <taxon>Gunneridae</taxon>
        <taxon>Pentapetalae</taxon>
        <taxon>rosids</taxon>
        <taxon>fabids</taxon>
        <taxon>Fagales</taxon>
        <taxon>Fagaceae</taxon>
        <taxon>Fagus</taxon>
    </lineage>
</organism>
<dbReference type="InterPro" id="IPR026960">
    <property type="entry name" value="RVT-Znf"/>
</dbReference>
<protein>
    <recommendedName>
        <fullName evidence="4">Reverse transcriptase zinc-binding domain-containing protein</fullName>
    </recommendedName>
</protein>
<name>A0A2N9EFV9_FAGSY</name>
<reference evidence="3" key="1">
    <citation type="submission" date="2018-02" db="EMBL/GenBank/DDBJ databases">
        <authorList>
            <person name="Cohen D.B."/>
            <person name="Kent A.D."/>
        </authorList>
    </citation>
    <scope>NUCLEOTIDE SEQUENCE</scope>
</reference>
<evidence type="ECO:0000259" key="2">
    <source>
        <dbReference type="Pfam" id="PF13966"/>
    </source>
</evidence>
<feature type="domain" description="RNase H type-1" evidence="1">
    <location>
        <begin position="185"/>
        <end position="243"/>
    </location>
</feature>
<dbReference type="GO" id="GO:0004523">
    <property type="term" value="F:RNA-DNA hybrid ribonuclease activity"/>
    <property type="evidence" value="ECO:0007669"/>
    <property type="project" value="InterPro"/>
</dbReference>
<dbReference type="Pfam" id="PF13456">
    <property type="entry name" value="RVT_3"/>
    <property type="match status" value="1"/>
</dbReference>
<evidence type="ECO:0000313" key="3">
    <source>
        <dbReference type="EMBL" id="SPC73449.1"/>
    </source>
</evidence>
<dbReference type="AlphaFoldDB" id="A0A2N9EFV9"/>
<dbReference type="GO" id="GO:0003676">
    <property type="term" value="F:nucleic acid binding"/>
    <property type="evidence" value="ECO:0007669"/>
    <property type="project" value="InterPro"/>
</dbReference>